<keyword evidence="3" id="KW-1185">Reference proteome</keyword>
<keyword evidence="1" id="KW-0472">Membrane</keyword>
<dbReference type="RefSeq" id="WP_183440945.1">
    <property type="nucleotide sequence ID" value="NZ_JACHXD010000005.1"/>
</dbReference>
<protein>
    <submittedName>
        <fullName evidence="2">Uncharacterized protein</fullName>
    </submittedName>
</protein>
<sequence>MAGEIDHVLNHSGRVSAWWARKPYLSYFSIILTLISSNVSLYRTLVPLERHAIDKTLQLAGAERGPVFVLRRGNDEVGVGAAAAQGAAGEAASVGS</sequence>
<organism evidence="2 3">
    <name type="scientific">Pseudoduganella violacea</name>
    <dbReference type="NCBI Taxonomy" id="1715466"/>
    <lineage>
        <taxon>Bacteria</taxon>
        <taxon>Pseudomonadati</taxon>
        <taxon>Pseudomonadota</taxon>
        <taxon>Betaproteobacteria</taxon>
        <taxon>Burkholderiales</taxon>
        <taxon>Oxalobacteraceae</taxon>
        <taxon>Telluria group</taxon>
        <taxon>Pseudoduganella</taxon>
    </lineage>
</organism>
<evidence type="ECO:0000256" key="1">
    <source>
        <dbReference type="SAM" id="Phobius"/>
    </source>
</evidence>
<evidence type="ECO:0000313" key="3">
    <source>
        <dbReference type="Proteomes" id="UP000541535"/>
    </source>
</evidence>
<evidence type="ECO:0000313" key="2">
    <source>
        <dbReference type="EMBL" id="MBB3119077.1"/>
    </source>
</evidence>
<feature type="transmembrane region" description="Helical" evidence="1">
    <location>
        <begin position="24"/>
        <end position="45"/>
    </location>
</feature>
<dbReference type="Proteomes" id="UP000541535">
    <property type="component" value="Unassembled WGS sequence"/>
</dbReference>
<name>A0A7W5FTW3_9BURK</name>
<gene>
    <name evidence="2" type="ORF">FHS03_002128</name>
</gene>
<accession>A0A7W5FTW3</accession>
<proteinExistence type="predicted"/>
<keyword evidence="1" id="KW-1133">Transmembrane helix</keyword>
<comment type="caution">
    <text evidence="2">The sequence shown here is derived from an EMBL/GenBank/DDBJ whole genome shotgun (WGS) entry which is preliminary data.</text>
</comment>
<keyword evidence="1" id="KW-0812">Transmembrane</keyword>
<dbReference type="AlphaFoldDB" id="A0A7W5FTW3"/>
<reference evidence="2 3" key="1">
    <citation type="submission" date="2020-08" db="EMBL/GenBank/DDBJ databases">
        <title>Genomic Encyclopedia of Type Strains, Phase III (KMG-III): the genomes of soil and plant-associated and newly described type strains.</title>
        <authorList>
            <person name="Whitman W."/>
        </authorList>
    </citation>
    <scope>NUCLEOTIDE SEQUENCE [LARGE SCALE GENOMIC DNA]</scope>
    <source>
        <strain evidence="2 3">CECT 8897</strain>
    </source>
</reference>
<dbReference type="EMBL" id="JACHXD010000005">
    <property type="protein sequence ID" value="MBB3119077.1"/>
    <property type="molecule type" value="Genomic_DNA"/>
</dbReference>